<keyword evidence="4" id="KW-0067">ATP-binding</keyword>
<dbReference type="PANTHER" id="PTHR43335">
    <property type="entry name" value="ABC TRANSPORTER, ATP-BINDING PROTEIN"/>
    <property type="match status" value="1"/>
</dbReference>
<keyword evidence="2" id="KW-0813">Transport</keyword>
<dbReference type="SMART" id="SM00382">
    <property type="entry name" value="AAA"/>
    <property type="match status" value="1"/>
</dbReference>
<evidence type="ECO:0000256" key="2">
    <source>
        <dbReference type="ARBA" id="ARBA00022448"/>
    </source>
</evidence>
<evidence type="ECO:0000259" key="3">
    <source>
        <dbReference type="PROSITE" id="PS50893"/>
    </source>
</evidence>
<reference evidence="4" key="1">
    <citation type="submission" date="2021-06" db="EMBL/GenBank/DDBJ databases">
        <title>Complete genome sequence of Nocardioides sp. G188.</title>
        <authorList>
            <person name="Im W.-T."/>
        </authorList>
    </citation>
    <scope>NUCLEOTIDE SEQUENCE</scope>
    <source>
        <strain evidence="4">G188</strain>
    </source>
</reference>
<evidence type="ECO:0000313" key="4">
    <source>
        <dbReference type="EMBL" id="QWZ07623.1"/>
    </source>
</evidence>
<evidence type="ECO:0000256" key="1">
    <source>
        <dbReference type="ARBA" id="ARBA00005417"/>
    </source>
</evidence>
<sequence length="302" mass="32137">MITVDGVTKTYGGYLAVDDVSFVAEPGRVTGFLGPNGAGKSTTMRIMVGLTPATRGRVTIGGHRYADLPNPGLHVGVLLDASAQHDGRTGREILTIGAQTMGLPRTRVEEMLELVSLSPTEARRRVRNYSLGMRQRLGIAHALLGDPQILILDEPANGLDPAGIHWMRGLLKEYAARGGTVLLSSHLLHEVERIADELILIGRGRIVAQGTKAELLQTRGAYVKAVEHESLLDALTREGIHAVPSGEGLRSDAEAVQIGKVAATAGITLVELRPADGAGLEELFLQLTADTQRDTTQEGALA</sequence>
<dbReference type="KEGG" id="nps:KRR39_19710"/>
<accession>A0A975SYL0</accession>
<dbReference type="GO" id="GO:0016887">
    <property type="term" value="F:ATP hydrolysis activity"/>
    <property type="evidence" value="ECO:0007669"/>
    <property type="project" value="InterPro"/>
</dbReference>
<gene>
    <name evidence="4" type="ORF">KRR39_19710</name>
</gene>
<comment type="similarity">
    <text evidence="1">Belongs to the ABC transporter superfamily.</text>
</comment>
<protein>
    <submittedName>
        <fullName evidence="4">ATP-binding cassette domain-containing protein</fullName>
    </submittedName>
</protein>
<dbReference type="PROSITE" id="PS50893">
    <property type="entry name" value="ABC_TRANSPORTER_2"/>
    <property type="match status" value="1"/>
</dbReference>
<proteinExistence type="inferred from homology"/>
<dbReference type="InterPro" id="IPR003593">
    <property type="entry name" value="AAA+_ATPase"/>
</dbReference>
<dbReference type="AlphaFoldDB" id="A0A975SYL0"/>
<dbReference type="Proteomes" id="UP000683575">
    <property type="component" value="Chromosome"/>
</dbReference>
<dbReference type="GO" id="GO:0005524">
    <property type="term" value="F:ATP binding"/>
    <property type="evidence" value="ECO:0007669"/>
    <property type="project" value="UniProtKB-KW"/>
</dbReference>
<dbReference type="EMBL" id="CP077062">
    <property type="protein sequence ID" value="QWZ07623.1"/>
    <property type="molecule type" value="Genomic_DNA"/>
</dbReference>
<name>A0A975SYL0_9ACTN</name>
<dbReference type="PANTHER" id="PTHR43335:SF4">
    <property type="entry name" value="ABC TRANSPORTER, ATP-BINDING PROTEIN"/>
    <property type="match status" value="1"/>
</dbReference>
<keyword evidence="5" id="KW-1185">Reference proteome</keyword>
<dbReference type="InterPro" id="IPR003439">
    <property type="entry name" value="ABC_transporter-like_ATP-bd"/>
</dbReference>
<feature type="domain" description="ABC transporter" evidence="3">
    <location>
        <begin position="2"/>
        <end position="228"/>
    </location>
</feature>
<organism evidence="4 5">
    <name type="scientific">Nocardioides panacis</name>
    <dbReference type="NCBI Taxonomy" id="2849501"/>
    <lineage>
        <taxon>Bacteria</taxon>
        <taxon>Bacillati</taxon>
        <taxon>Actinomycetota</taxon>
        <taxon>Actinomycetes</taxon>
        <taxon>Propionibacteriales</taxon>
        <taxon>Nocardioidaceae</taxon>
        <taxon>Nocardioides</taxon>
    </lineage>
</organism>
<dbReference type="Pfam" id="PF00005">
    <property type="entry name" value="ABC_tran"/>
    <property type="match status" value="1"/>
</dbReference>
<dbReference type="RefSeq" id="WP_216939134.1">
    <property type="nucleotide sequence ID" value="NZ_CP077062.1"/>
</dbReference>
<keyword evidence="4" id="KW-0547">Nucleotide-binding</keyword>
<evidence type="ECO:0000313" key="5">
    <source>
        <dbReference type="Proteomes" id="UP000683575"/>
    </source>
</evidence>